<dbReference type="Gene3D" id="2.60.40.10">
    <property type="entry name" value="Immunoglobulins"/>
    <property type="match status" value="6"/>
</dbReference>
<dbReference type="PANTHER" id="PTHR24025:SF23">
    <property type="entry name" value="NEURAL-CADHERIN"/>
    <property type="match status" value="1"/>
</dbReference>
<evidence type="ECO:0000256" key="1">
    <source>
        <dbReference type="ARBA" id="ARBA00004370"/>
    </source>
</evidence>
<organism evidence="11 12">
    <name type="scientific">Stutzerimonas stutzeri</name>
    <name type="common">Pseudomonas stutzeri</name>
    <dbReference type="NCBI Taxonomy" id="316"/>
    <lineage>
        <taxon>Bacteria</taxon>
        <taxon>Pseudomonadati</taxon>
        <taxon>Pseudomonadota</taxon>
        <taxon>Gammaproteobacteria</taxon>
        <taxon>Pseudomonadales</taxon>
        <taxon>Pseudomonadaceae</taxon>
        <taxon>Stutzerimonas</taxon>
    </lineage>
</organism>
<dbReference type="Pfam" id="PF00353">
    <property type="entry name" value="HemolysinCabind"/>
    <property type="match status" value="2"/>
</dbReference>
<dbReference type="InterPro" id="IPR050971">
    <property type="entry name" value="Cadherin-domain_protein"/>
</dbReference>
<dbReference type="Proteomes" id="UP000235897">
    <property type="component" value="Unassembled WGS sequence"/>
</dbReference>
<evidence type="ECO:0000259" key="9">
    <source>
        <dbReference type="PROSITE" id="PS50234"/>
    </source>
</evidence>
<dbReference type="PROSITE" id="PS50234">
    <property type="entry name" value="VWFA"/>
    <property type="match status" value="1"/>
</dbReference>
<proteinExistence type="predicted"/>
<dbReference type="Pfam" id="PF17963">
    <property type="entry name" value="Big_9"/>
    <property type="match status" value="7"/>
</dbReference>
<dbReference type="SMART" id="SM00327">
    <property type="entry name" value="VWA"/>
    <property type="match status" value="1"/>
</dbReference>
<dbReference type="InterPro" id="IPR013783">
    <property type="entry name" value="Ig-like_fold"/>
</dbReference>
<evidence type="ECO:0000256" key="2">
    <source>
        <dbReference type="ARBA" id="ARBA00022692"/>
    </source>
</evidence>
<dbReference type="Pfam" id="PF17892">
    <property type="entry name" value="Cadherin_5"/>
    <property type="match status" value="6"/>
</dbReference>
<feature type="domain" description="VWFA" evidence="9">
    <location>
        <begin position="3412"/>
        <end position="3575"/>
    </location>
</feature>
<dbReference type="InterPro" id="IPR036465">
    <property type="entry name" value="vWFA_dom_sf"/>
</dbReference>
<dbReference type="Pfam" id="PF13519">
    <property type="entry name" value="VWA_2"/>
    <property type="match status" value="1"/>
</dbReference>
<keyword evidence="3" id="KW-0677">Repeat</keyword>
<evidence type="ECO:0000256" key="8">
    <source>
        <dbReference type="SAM" id="MobiDB-lite"/>
    </source>
</evidence>
<dbReference type="NCBIfam" id="NF012211">
    <property type="entry name" value="tand_rpt_95"/>
    <property type="match status" value="10"/>
</dbReference>
<feature type="domain" description="Cadherin" evidence="10">
    <location>
        <begin position="837"/>
        <end position="941"/>
    </location>
</feature>
<dbReference type="CDD" id="cd00198">
    <property type="entry name" value="vWFA"/>
    <property type="match status" value="1"/>
</dbReference>
<evidence type="ECO:0000256" key="3">
    <source>
        <dbReference type="ARBA" id="ARBA00022737"/>
    </source>
</evidence>
<dbReference type="InterPro" id="IPR011049">
    <property type="entry name" value="Serralysin-like_metalloprot_C"/>
</dbReference>
<feature type="region of interest" description="Disordered" evidence="8">
    <location>
        <begin position="97"/>
        <end position="120"/>
    </location>
</feature>
<dbReference type="PRINTS" id="PR00313">
    <property type="entry name" value="CABNDNGRPT"/>
</dbReference>
<sequence length="3998" mass="404265">MSNAYAVIKSLTGQVFAVSAEGIRRQVFEGEAIFPGERLETDVAGSVTLQLPNGEELTLGSSATWQAGEFAEADAAQGNNQPVTDLEQAIADGFDPTTQLDPTAAGPGAGGTGGTGGGGHSAVMLSETAQRVEAVTGFATQGLPATSQTQPGINDVSAANLIRDTDVSAPTVSLLIDSGNPTDSITNNGALNIGGIENGATVEYSTDGGKTWSSSFTPVEGDNTVSVRQTDVAGNTSGATTVSFVLDTQVAAPSVSLTSDTGASGSDGITNSGALTIGGTEAGATVEYSTDGGNNWSSSFTPVEGNNTVSVRQTDVAGNTSGATTVSFVLDTQAPNLAISIDPITADNTINASERAGDIITVTGKVTGEVAIDDLVVLSVGTSQYEGKVIDLGNGELGFSINVGSGDLADSTSISASVSHTDAAGNTGSAGVDRTYAVDTSAPNLAISIDPITADNTINASERAGDIITVTGKVTGEVAIDDLVVLSVGTSQYEGKVIDLGNGELGFSINVGSGDLADNTSISASVSHTDAAGNTGSAEADHTYAVDTQVAAPTVALQIDSGASGSDGITNSGGLNISGIETGATVEYSTDGGNNWSSSFTPGEGNNTVSVRQTDVAGNTSGATTVRFVLDTLAPAITAGQQFTYDENQSANAVIGSVSAQDAVGVVAFRFADSGDDTSADGYFRIDSQGRITLTQAGAAAGVNDFEQASNSHDYAIEAIDAAGNVSAANVTLSEANLNDNAPQAAEDSLKAVEDTPVTYLASELLGNDSDADGNGLTIASVTNGTGGTVVLNADGSVTFTPNANFNGTADFTYTVSDGGQVSVPATVTVEVAAVNDAPVAGASLGQGTEDSGVVTGQLTASDVDAGDSLSFSLNDTAPAGFALSSNGSWTLDTSDAAYQYLAKDQTLTLQVPFTVTDASGISSSDNLTLVVTGTNDLPVAQAASASALEGGATSAGAVANATEGAILTLTVTTTTPGEAVSFNWAFSAADYLPYNDFAFVQVNGEPVELLSSVASVGNYGSSGTQIFSHAFAVPGTYTLVIGVADAGDTVNDSRLVLSDLSGNAVLTSSSGAVIQTSSGWQLTSSGASGQTLIDQIDFGTVSGQLQASDVDNSAKLSFDLPGTAPAGFVLNADGSWTFDAADPAYDSLADGETLTLVIPYRVTDDQGASGQSSLTLTITGTNDVPIASASSAAVDEDGAINGTLSASDVDHGASLAYSLSDPAPAGFVLNADGSWTFNASNAAYQQLAAGDSLTLTIPYQVTDELGASTASTLTLVVGGVNDAPVVSAVVAGEADEDAGPLIVNLLANASDVDRGATLSVANLTETSGNDTRGVTFDAASGTLMIDTQQYGDLSAGQTLTFTYTYDVVDSEGGVTPTSASVSVEGRNDAPVVTDTSVKVDEQSTGTALNIAAPTDIDANDVLTITVTGLPALGQVTLADGTALQNGQSLTLAELQGLKYDGPADYLAGQTVGNFSYSVSDGTTAVVGTVALSVTPVNDAPVANDDLGAISGLKGAYYAYRDGADGPNLSNLAGVTAFIASHQPSATFVATSLNYGNGVTTNLGADGQLQKFLGADAASLNTDPANSSDAIIQLTGNLELAAGTYQFRVFADDGFSIRVDGVVVAQYDANQGATRREFATFDIGESGAHDIEIVYWDQGGSAKLLVELREQGGSYSVLGGTQLSHTGDSTLTVDEDTALTIDPATLLGNDLDVDGDTLTITAVGNAVNGSVTLLANGQVVFTPASNFNGTGSFTYTVSDGHGGSDTATVTVGVRPVNDAPTTADAAISTAEGTPVVGSVKASDLDGDVLTYALQSTAGHGSVVLNASTGVYTYTPAGDYNGADTFTVRVSDGKGGYADSVVSLVVTPVNDAPTVQPIALPAIDEDNSLTITTAQLLANAQDVDGDTLSIVGLQLTGGSGVLTDNGDGTWTFTPTADWNGEVSFSYGVSDGSVTVANTATLTVTPVNDGPSTSNAQLTTAEDHSVSGTVVAQDPEGSALSYTIQSGVDHGSLLLNTVTGAYTYTPNANYNGTDSFTLRVYDSKGAYADSVVNVEITPVNDAPNVQPITLPAIEEDGSLTFTAAQLLAGAKDVDGDSLSVVDLQLKGGNGTLTANTDGSWTFTPTANWNGNVSFSFGVNDGTVTVANSASLAVAAVNDAPTTADAQLQTDENTSVSGQVSAQDIEGDTLTYTIQSGVAHGSLLLNTVSGAYTYTPNQGYSGADTFTLRVYDTQGGYADSVVSVEVTPVNDAPDVQPITLPSINEDGSLTFSATELLAGAQDSDGDTLSIVDLQLASGDGVLTDNGNGTWTFTPSANWNGSVNLSYGVSDGTVTVANSASLTVNAVNDAPVAVVDAFTTSEDVPLRISLSDLLANDTDADGDPVWVFSAGNPQHGSLSFIDGKLVFTPDPEFSGTASFDYSITDGHGAVDSATAYVIVNPVNDPTQTQADIAHGAEDGAAVTGNVLNNDVDVDDSLSVATFNIAGQAYTAGATVALSGVGTLTLEANGAYRFTAEPNWHGTVPTVTYTTNTGVSSTLDITIDPVNDAPVANTDSFVTQEDVPLTLSLSDLTGNDTDIDGDTLSVVLVSAPQHGTLGYANGALTFTPDANYSGPASFTYTVSDGKGGQTQGTASVTVGAVADAPTLEQAANAELPAATGLLLQSWSGLALGGGGNGASPATLKSTLDAAGTPDSSATVADAQLPNVNAGVANKLSGLVYLEAGHTYSFSGVADDSLALVVGGTTVATATWGGSKGQFSGDYTVTESGYYTLVVYQHNQDGAGNLDVNVQVDGGVLQDLSSLALYASSADLTGENLRMSELHGADGQGYYQLYGYNEGAEDTAIPLSRLSATLADQDGSETLSAVVSQIPVGARLSDGSHSFVATDALTSVDVSGWNLANLSITPAHDYSGDFVLQVTATATETDNGDTATSSLELPVTVHPANDAPTGTDTLIQTNEDTSRGFSAADFGFQDIDAGDSLRAVRIDSLPSSGSLTLGGQPVTIGLLITAANIASLLYTPATNASGDATFTFSVQDQSGAFSASSNTLAVRTLAVDDAPGLANITVSVAENQPSGVTIADLSDRFTGTDLDRDGEALSYSITSGNDAGLFNINANTGVITLASGKALDYETATSHQLQVSASDGHSSASAVVTVNVGNVNDNGVVLTDSDAADNRVTENAATGTRVGITALGTDADRGTTVTYSLLDNAGGRFAIDATTGMVTVADGSKLDYETATSHTVVVQALSSDGSTQTASYTIALSDVDDTAPVVNAGQSFAYGENQPLNAVVAHVDASDNVAVTGYRFSNGTHVSNDGLFRIDDNGTIRLTAAGSAATSASNDYETGSNSFTLQVQARDAAGNLSPVTDVTLNVQSVPGLIQIGGDGNNNGDNIINGGKGNDVLLGDVGGTLTTVQPATNYNVALVVDVSGSMTSTRMTIMKSALNAFVSQLGAHDGDINITLISFSTGATSVMTIKGFDSASEVSALQTAINQLSASGNTNYEAAFNAATTWFSSLSSTGYQNLTYLLTDGDPTAYVDASGSNKTDGSSALVFQNALEGFAPLSAISQVHAIGIGSDINQTYLKFFDNTASVSNHTIGFTPTILTNFNNNNGSNKVSSWSISGDGSASRTNDALQITDTLTTGATSVITPTYTLTSSQANNGFGFDLNTTLSSGDSFTWQLQRQVGGTWKNVTGASGTVSDSLTTNIVTTAAGAGSYQFVFTLNDGSDNGSKALVSIDNIVRYDSAYTAPVGSVDIVNSAADLQTALNGGSSSTSPVSVGNDTVSGGAGHDVIFGDVINTDALPWSVDGNPARPSDLPDGSGVNALSRFLELKNGSAPTEQQLYDYIRANHEHFNVIGDTRGGNDTLDGGAGNDILYGQGGNDILIGGEGDDILYGGAGSDTFVWKAGDLGQDVVKDFNVGQGDRIDLSDLLADMDKSSSLDAYLRVDTTTSTLQISTTGQLAQGGAADVSIALQNDGAAINLASYGGDSAAVIDSLIAKQIVQVDH</sequence>
<dbReference type="Gene3D" id="2.60.40.3440">
    <property type="match status" value="3"/>
</dbReference>
<keyword evidence="4" id="KW-0106">Calcium</keyword>
<dbReference type="SUPFAM" id="SSF49313">
    <property type="entry name" value="Cadherin-like"/>
    <property type="match status" value="4"/>
</dbReference>
<dbReference type="NCBIfam" id="TIGR03661">
    <property type="entry name" value="T1SS_VCA0849"/>
    <property type="match status" value="1"/>
</dbReference>
<dbReference type="PANTHER" id="PTHR24025">
    <property type="entry name" value="DESMOGLEIN FAMILY MEMBER"/>
    <property type="match status" value="1"/>
</dbReference>
<name>A0A2N8SSC8_STUST</name>
<dbReference type="Pfam" id="PF18200">
    <property type="entry name" value="Big_11"/>
    <property type="match status" value="1"/>
</dbReference>
<dbReference type="Gene3D" id="2.60.40.2810">
    <property type="match status" value="6"/>
</dbReference>
<dbReference type="GO" id="GO:0005509">
    <property type="term" value="F:calcium ion binding"/>
    <property type="evidence" value="ECO:0007669"/>
    <property type="project" value="InterPro"/>
</dbReference>
<dbReference type="Gene3D" id="2.60.40.60">
    <property type="entry name" value="Cadherins"/>
    <property type="match status" value="4"/>
</dbReference>
<dbReference type="InterPro" id="IPR040853">
    <property type="entry name" value="RapA2_cadherin-like"/>
</dbReference>
<keyword evidence="6" id="KW-1133">Transmembrane helix</keyword>
<dbReference type="InterPro" id="IPR047777">
    <property type="entry name" value="LapA-like_RM"/>
</dbReference>
<dbReference type="InterPro" id="IPR002035">
    <property type="entry name" value="VWF_A"/>
</dbReference>
<protein>
    <recommendedName>
        <fullName evidence="13">Tandem-95 repeat protein</fullName>
    </recommendedName>
</protein>
<feature type="compositionally biased region" description="Gly residues" evidence="8">
    <location>
        <begin position="107"/>
        <end position="120"/>
    </location>
</feature>
<dbReference type="RefSeq" id="WP_102846798.1">
    <property type="nucleotide sequence ID" value="NZ_POUW01000004.1"/>
</dbReference>
<feature type="domain" description="Cadherin" evidence="10">
    <location>
        <begin position="1971"/>
        <end position="2067"/>
    </location>
</feature>
<dbReference type="OrthoDB" id="9813456at2"/>
<dbReference type="InterPro" id="IPR001343">
    <property type="entry name" value="Hemolysn_Ca-bd"/>
</dbReference>
<dbReference type="InterPro" id="IPR041339">
    <property type="entry name" value="Ig-like_bac"/>
</dbReference>
<reference evidence="11 12" key="1">
    <citation type="submission" date="2018-01" db="EMBL/GenBank/DDBJ databases">
        <title>Denitrification phenotypes of diverse strains of Pseudomonas stutzeri.</title>
        <authorList>
            <person name="Milligan D.A."/>
            <person name="Bergaust L."/>
            <person name="Bakken L.R."/>
            <person name="Frostegard A."/>
        </authorList>
    </citation>
    <scope>NUCLEOTIDE SEQUENCE [LARGE SCALE GENOMIC DNA]</scope>
    <source>
        <strain evidence="11 12">28a3</strain>
    </source>
</reference>
<evidence type="ECO:0008006" key="13">
    <source>
        <dbReference type="Google" id="ProtNLM"/>
    </source>
</evidence>
<dbReference type="Gene3D" id="2.60.40.1200">
    <property type="match status" value="1"/>
</dbReference>
<evidence type="ECO:0000313" key="11">
    <source>
        <dbReference type="EMBL" id="PNG05369.1"/>
    </source>
</evidence>
<dbReference type="SUPFAM" id="SSF110296">
    <property type="entry name" value="Oligoxyloglucan reducing end-specific cellobiohydrolase"/>
    <property type="match status" value="1"/>
</dbReference>
<dbReference type="GO" id="GO:0007156">
    <property type="term" value="P:homophilic cell adhesion via plasma membrane adhesion molecules"/>
    <property type="evidence" value="ECO:0007669"/>
    <property type="project" value="InterPro"/>
</dbReference>
<evidence type="ECO:0000259" key="10">
    <source>
        <dbReference type="PROSITE" id="PS50268"/>
    </source>
</evidence>
<keyword evidence="2" id="KW-0812">Transmembrane</keyword>
<dbReference type="SMART" id="SM00112">
    <property type="entry name" value="CA"/>
    <property type="match status" value="6"/>
</dbReference>
<keyword evidence="7" id="KW-0472">Membrane</keyword>
<dbReference type="PRINTS" id="PR00205">
    <property type="entry name" value="CADHERIN"/>
</dbReference>
<evidence type="ECO:0000313" key="12">
    <source>
        <dbReference type="Proteomes" id="UP000235897"/>
    </source>
</evidence>
<feature type="region of interest" description="Disordered" evidence="8">
    <location>
        <begin position="586"/>
        <end position="610"/>
    </location>
</feature>
<dbReference type="Pfam" id="PF00028">
    <property type="entry name" value="Cadherin"/>
    <property type="match status" value="2"/>
</dbReference>
<evidence type="ECO:0000256" key="6">
    <source>
        <dbReference type="ARBA" id="ARBA00022989"/>
    </source>
</evidence>
<feature type="domain" description="Cadherin" evidence="10">
    <location>
        <begin position="1777"/>
        <end position="1874"/>
    </location>
</feature>
<evidence type="ECO:0000256" key="5">
    <source>
        <dbReference type="ARBA" id="ARBA00022889"/>
    </source>
</evidence>
<feature type="domain" description="Cadherin" evidence="10">
    <location>
        <begin position="3274"/>
        <end position="3367"/>
    </location>
</feature>
<gene>
    <name evidence="11" type="ORF">CXL00_11635</name>
</gene>
<dbReference type="InterPro" id="IPR041690">
    <property type="entry name" value="Cadherin_5"/>
</dbReference>
<evidence type="ECO:0000256" key="4">
    <source>
        <dbReference type="ARBA" id="ARBA00022837"/>
    </source>
</evidence>
<dbReference type="Gene3D" id="3.40.50.410">
    <property type="entry name" value="von Willebrand factor, type A domain"/>
    <property type="match status" value="1"/>
</dbReference>
<comment type="subcellular location">
    <subcellularLocation>
        <location evidence="1">Membrane</location>
    </subcellularLocation>
</comment>
<dbReference type="InterPro" id="IPR015919">
    <property type="entry name" value="Cadherin-like_sf"/>
</dbReference>
<dbReference type="SUPFAM" id="SSF53300">
    <property type="entry name" value="vWA-like"/>
    <property type="match status" value="1"/>
</dbReference>
<feature type="domain" description="Cadherin" evidence="10">
    <location>
        <begin position="3054"/>
        <end position="3160"/>
    </location>
</feature>
<keyword evidence="5" id="KW-0130">Cell adhesion</keyword>
<dbReference type="InterPro" id="IPR002126">
    <property type="entry name" value="Cadherin-like_dom"/>
</dbReference>
<dbReference type="InterPro" id="IPR018511">
    <property type="entry name" value="Hemolysin-typ_Ca-bd_CS"/>
</dbReference>
<dbReference type="PROSITE" id="PS00330">
    <property type="entry name" value="HEMOLYSIN_CALCIUM"/>
    <property type="match status" value="2"/>
</dbReference>
<dbReference type="NCBIfam" id="NF012196">
    <property type="entry name" value="Ig_like_ice"/>
    <property type="match status" value="2"/>
</dbReference>
<feature type="domain" description="Cadherin" evidence="10">
    <location>
        <begin position="637"/>
        <end position="745"/>
    </location>
</feature>
<evidence type="ECO:0000256" key="7">
    <source>
        <dbReference type="ARBA" id="ARBA00023136"/>
    </source>
</evidence>
<dbReference type="GO" id="GO:0005911">
    <property type="term" value="C:cell-cell junction"/>
    <property type="evidence" value="ECO:0007669"/>
    <property type="project" value="TreeGrafter"/>
</dbReference>
<dbReference type="EMBL" id="POUW01000004">
    <property type="protein sequence ID" value="PNG05369.1"/>
    <property type="molecule type" value="Genomic_DNA"/>
</dbReference>
<dbReference type="InterPro" id="IPR049826">
    <property type="entry name" value="Ig-like_ice"/>
</dbReference>
<feature type="compositionally biased region" description="Polar residues" evidence="8">
    <location>
        <begin position="587"/>
        <end position="610"/>
    </location>
</feature>
<dbReference type="PROSITE" id="PS50268">
    <property type="entry name" value="CADHERIN_2"/>
    <property type="match status" value="8"/>
</dbReference>
<comment type="caution">
    <text evidence="11">The sequence shown here is derived from an EMBL/GenBank/DDBJ whole genome shotgun (WGS) entry which is preliminary data.</text>
</comment>
<dbReference type="SUPFAM" id="SSF51120">
    <property type="entry name" value="beta-Roll"/>
    <property type="match status" value="1"/>
</dbReference>
<dbReference type="CDD" id="cd11304">
    <property type="entry name" value="Cadherin_repeat"/>
    <property type="match status" value="5"/>
</dbReference>
<dbReference type="InterPro" id="IPR019960">
    <property type="entry name" value="T1SS_VCA0849"/>
</dbReference>
<feature type="domain" description="Cadherin" evidence="10">
    <location>
        <begin position="1187"/>
        <end position="1287"/>
    </location>
</feature>
<feature type="domain" description="Cadherin" evidence="10">
    <location>
        <begin position="3162"/>
        <end position="3264"/>
    </location>
</feature>
<dbReference type="NCBIfam" id="NF033682">
    <property type="entry name" value="retention_LapA"/>
    <property type="match status" value="1"/>
</dbReference>
<dbReference type="NCBIfam" id="TIGR01965">
    <property type="entry name" value="VCBS_repeat"/>
    <property type="match status" value="3"/>
</dbReference>
<dbReference type="GO" id="GO:0016020">
    <property type="term" value="C:membrane"/>
    <property type="evidence" value="ECO:0007669"/>
    <property type="project" value="UniProtKB-SubCell"/>
</dbReference>
<accession>A0A2N8SSC8</accession>
<dbReference type="Pfam" id="PF17803">
    <property type="entry name" value="Cadherin_4"/>
    <property type="match status" value="2"/>
</dbReference>
<dbReference type="InterPro" id="IPR010221">
    <property type="entry name" value="VCBS_dom"/>
</dbReference>